<name>A0A8J6A9M1_GALPY</name>
<evidence type="ECO:0000313" key="3">
    <source>
        <dbReference type="Proteomes" id="UP000700334"/>
    </source>
</evidence>
<reference evidence="2" key="1">
    <citation type="journal article" date="2021" name="Evol. Appl.">
        <title>The genome of the Pyrenean desman and the effects of bottlenecks and inbreeding on the genomic landscape of an endangered species.</title>
        <authorList>
            <person name="Escoda L."/>
            <person name="Castresana J."/>
        </authorList>
    </citation>
    <scope>NUCLEOTIDE SEQUENCE</scope>
    <source>
        <strain evidence="2">IBE-C5619</strain>
    </source>
</reference>
<dbReference type="OrthoDB" id="9982103at2759"/>
<organism evidence="2 3">
    <name type="scientific">Galemys pyrenaicus</name>
    <name type="common">Iberian desman</name>
    <name type="synonym">Pyrenean desman</name>
    <dbReference type="NCBI Taxonomy" id="202257"/>
    <lineage>
        <taxon>Eukaryota</taxon>
        <taxon>Metazoa</taxon>
        <taxon>Chordata</taxon>
        <taxon>Craniata</taxon>
        <taxon>Vertebrata</taxon>
        <taxon>Euteleostomi</taxon>
        <taxon>Mammalia</taxon>
        <taxon>Eutheria</taxon>
        <taxon>Laurasiatheria</taxon>
        <taxon>Eulipotyphla</taxon>
        <taxon>Talpidae</taxon>
        <taxon>Galemys</taxon>
    </lineage>
</organism>
<feature type="compositionally biased region" description="Basic and acidic residues" evidence="1">
    <location>
        <begin position="21"/>
        <end position="45"/>
    </location>
</feature>
<feature type="compositionally biased region" description="Basic and acidic residues" evidence="1">
    <location>
        <begin position="179"/>
        <end position="188"/>
    </location>
</feature>
<evidence type="ECO:0000313" key="2">
    <source>
        <dbReference type="EMBL" id="KAG8507394.1"/>
    </source>
</evidence>
<proteinExistence type="predicted"/>
<dbReference type="AlphaFoldDB" id="A0A8J6A9M1"/>
<sequence>MSTAMWGSITSSLTLSYSPKAESKAGKKSEDKPRSQGDDKPHKELVIPGTVDFELIQETLKTPKTQTPGAYRFGRLSHHSFFSRHHPHPQHVTHIQDLTGKPVCVVRDELSLASLPRYLMGMPTISVPIGDPRSNREPQLSSGEAWKKELRDLASRVAIFTTENELKDTESVGTLTSQTKEEPQREQGAKYSAETGRLIPTSTRAAGRHSSHQGRRNHAVGKDRRAQAYILQDQELLVRPWEGGGRPDKALV</sequence>
<dbReference type="InterPro" id="IPR037394">
    <property type="entry name" value="TBATA-like"/>
</dbReference>
<comment type="caution">
    <text evidence="2">The sequence shown here is derived from an EMBL/GenBank/DDBJ whole genome shotgun (WGS) entry which is preliminary data.</text>
</comment>
<dbReference type="Proteomes" id="UP000700334">
    <property type="component" value="Unassembled WGS sequence"/>
</dbReference>
<dbReference type="PANTHER" id="PTHR33772:SF3">
    <property type="entry name" value="PROTEIN TBATA"/>
    <property type="match status" value="1"/>
</dbReference>
<dbReference type="Pfam" id="PF15256">
    <property type="entry name" value="SPATIAL"/>
    <property type="match status" value="1"/>
</dbReference>
<protein>
    <submittedName>
        <fullName evidence="2">Protein TBATA</fullName>
    </submittedName>
</protein>
<accession>A0A8J6A9M1</accession>
<keyword evidence="3" id="KW-1185">Reference proteome</keyword>
<dbReference type="EMBL" id="JAGFMF010012105">
    <property type="protein sequence ID" value="KAG8507394.1"/>
    <property type="molecule type" value="Genomic_DNA"/>
</dbReference>
<feature type="region of interest" description="Disordered" evidence="1">
    <location>
        <begin position="17"/>
        <end position="45"/>
    </location>
</feature>
<dbReference type="PANTHER" id="PTHR33772">
    <property type="entry name" value="THYMUS, BRAIN AND TESTES-ASSOCIATED"/>
    <property type="match status" value="1"/>
</dbReference>
<feature type="region of interest" description="Disordered" evidence="1">
    <location>
        <begin position="169"/>
        <end position="223"/>
    </location>
</feature>
<feature type="compositionally biased region" description="Basic residues" evidence="1">
    <location>
        <begin position="206"/>
        <end position="219"/>
    </location>
</feature>
<evidence type="ECO:0000256" key="1">
    <source>
        <dbReference type="SAM" id="MobiDB-lite"/>
    </source>
</evidence>
<gene>
    <name evidence="2" type="ORF">J0S82_009346</name>
</gene>